<dbReference type="EMBL" id="QUTI01065192">
    <property type="protein sequence ID" value="RLN77659.1"/>
    <property type="molecule type" value="Genomic_DNA"/>
</dbReference>
<protein>
    <submittedName>
        <fullName evidence="1">Uncharacterized protein</fullName>
    </submittedName>
</protein>
<dbReference type="VEuPathDB" id="FungiDB:H257_01325"/>
<reference evidence="4 6" key="1">
    <citation type="journal article" date="2018" name="J. Invertebr. Pathol.">
        <title>New genotyping method for the causative agent of crayfish plague (Aphanomyces astaci) based on whole genome data.</title>
        <authorList>
            <person name="Minardi D."/>
            <person name="Studholme D.J."/>
            <person name="van der Giezen M."/>
            <person name="Pretto T."/>
            <person name="Oidtmann B."/>
        </authorList>
    </citation>
    <scope>NUCLEOTIDE SEQUENCE [LARGE SCALE GENOMIC DNA]</scope>
    <source>
        <strain evidence="4 6">KB13</strain>
    </source>
</reference>
<dbReference type="Proteomes" id="UP000275652">
    <property type="component" value="Unassembled WGS sequence"/>
</dbReference>
<accession>A0A397CVK4</accession>
<dbReference type="Proteomes" id="UP000285430">
    <property type="component" value="Unassembled WGS sequence"/>
</dbReference>
<dbReference type="Proteomes" id="UP000266643">
    <property type="component" value="Unassembled WGS sequence"/>
</dbReference>
<evidence type="ECO:0000313" key="3">
    <source>
        <dbReference type="EMBL" id="RHZ17770.1"/>
    </source>
</evidence>
<evidence type="ECO:0000313" key="1">
    <source>
        <dbReference type="EMBL" id="RHY53378.1"/>
    </source>
</evidence>
<reference evidence="5 7" key="2">
    <citation type="submission" date="2018-08" db="EMBL/GenBank/DDBJ databases">
        <title>Aphanomyces genome sequencing and annotation.</title>
        <authorList>
            <person name="Minardi D."/>
            <person name="Oidtmann B."/>
            <person name="Van Der Giezen M."/>
            <person name="Studholme D.J."/>
        </authorList>
    </citation>
    <scope>NUCLEOTIDE SEQUENCE [LARGE SCALE GENOMIC DNA]</scope>
    <source>
        <strain evidence="1 5">D2</strain>
        <strain evidence="3 7">Da</strain>
        <strain evidence="2 8">FDL457</strain>
    </source>
</reference>
<proteinExistence type="predicted"/>
<name>A0A397CVK4_APHAT</name>
<evidence type="ECO:0000313" key="7">
    <source>
        <dbReference type="Proteomes" id="UP000285430"/>
    </source>
</evidence>
<dbReference type="Proteomes" id="UP000286510">
    <property type="component" value="Unassembled WGS sequence"/>
</dbReference>
<evidence type="ECO:0000313" key="4">
    <source>
        <dbReference type="EMBL" id="RLN77659.1"/>
    </source>
</evidence>
<gene>
    <name evidence="2" type="ORF">DYB26_005874</name>
    <name evidence="4" type="ORF">DYB28_003469</name>
    <name evidence="1" type="ORF">DYB30_009934</name>
    <name evidence="3" type="ORF">DYB37_011481</name>
</gene>
<dbReference type="EMBL" id="QUTF01023896">
    <property type="protein sequence ID" value="RHY85965.1"/>
    <property type="molecule type" value="Genomic_DNA"/>
</dbReference>
<sequence>MAIRQFASDDLLKHMSTQVVTASVAVPTSKVGEQTRYRLMYTDEKVKSRYDLVLRTTISLASHEKRSNSNTMLAQKAMKYRKLDQIKLAMTCNDPNVDVFQCMGIQWCKVERCT</sequence>
<dbReference type="EMBL" id="QUTD01006798">
    <property type="protein sequence ID" value="RHY53378.1"/>
    <property type="molecule type" value="Genomic_DNA"/>
</dbReference>
<evidence type="ECO:0000313" key="8">
    <source>
        <dbReference type="Proteomes" id="UP000286510"/>
    </source>
</evidence>
<comment type="caution">
    <text evidence="1">The sequence shown here is derived from an EMBL/GenBank/DDBJ whole genome shotgun (WGS) entry which is preliminary data.</text>
</comment>
<evidence type="ECO:0000313" key="2">
    <source>
        <dbReference type="EMBL" id="RHY85965.1"/>
    </source>
</evidence>
<evidence type="ECO:0000313" key="6">
    <source>
        <dbReference type="Proteomes" id="UP000275652"/>
    </source>
</evidence>
<dbReference type="AlphaFoldDB" id="A0A397CVK4"/>
<evidence type="ECO:0000313" key="5">
    <source>
        <dbReference type="Proteomes" id="UP000266643"/>
    </source>
</evidence>
<dbReference type="EMBL" id="QUTH01003704">
    <property type="protein sequence ID" value="RHZ17770.1"/>
    <property type="molecule type" value="Genomic_DNA"/>
</dbReference>
<organism evidence="1 5">
    <name type="scientific">Aphanomyces astaci</name>
    <name type="common">Crayfish plague agent</name>
    <dbReference type="NCBI Taxonomy" id="112090"/>
    <lineage>
        <taxon>Eukaryota</taxon>
        <taxon>Sar</taxon>
        <taxon>Stramenopiles</taxon>
        <taxon>Oomycota</taxon>
        <taxon>Saprolegniomycetes</taxon>
        <taxon>Saprolegniales</taxon>
        <taxon>Verrucalvaceae</taxon>
        <taxon>Aphanomyces</taxon>
    </lineage>
</organism>